<dbReference type="EMBL" id="JBHTIR010003732">
    <property type="protein sequence ID" value="MFD0855694.1"/>
    <property type="molecule type" value="Genomic_DNA"/>
</dbReference>
<feature type="compositionally biased region" description="Basic and acidic residues" evidence="1">
    <location>
        <begin position="184"/>
        <end position="203"/>
    </location>
</feature>
<accession>A0ABW3CQ54</accession>
<evidence type="ECO:0000313" key="3">
    <source>
        <dbReference type="Proteomes" id="UP001597083"/>
    </source>
</evidence>
<feature type="region of interest" description="Disordered" evidence="1">
    <location>
        <begin position="116"/>
        <end position="209"/>
    </location>
</feature>
<name>A0ABW3CQ54_9ACTN</name>
<evidence type="ECO:0000313" key="2">
    <source>
        <dbReference type="EMBL" id="MFD0855694.1"/>
    </source>
</evidence>
<organism evidence="2 3">
    <name type="scientific">Actinomadura adrarensis</name>
    <dbReference type="NCBI Taxonomy" id="1819600"/>
    <lineage>
        <taxon>Bacteria</taxon>
        <taxon>Bacillati</taxon>
        <taxon>Actinomycetota</taxon>
        <taxon>Actinomycetes</taxon>
        <taxon>Streptosporangiales</taxon>
        <taxon>Thermomonosporaceae</taxon>
        <taxon>Actinomadura</taxon>
    </lineage>
</organism>
<dbReference type="Proteomes" id="UP001597083">
    <property type="component" value="Unassembled WGS sequence"/>
</dbReference>
<reference evidence="3" key="1">
    <citation type="journal article" date="2019" name="Int. J. Syst. Evol. Microbiol.">
        <title>The Global Catalogue of Microorganisms (GCM) 10K type strain sequencing project: providing services to taxonomists for standard genome sequencing and annotation.</title>
        <authorList>
            <consortium name="The Broad Institute Genomics Platform"/>
            <consortium name="The Broad Institute Genome Sequencing Center for Infectious Disease"/>
            <person name="Wu L."/>
            <person name="Ma J."/>
        </authorList>
    </citation>
    <scope>NUCLEOTIDE SEQUENCE [LARGE SCALE GENOMIC DNA]</scope>
    <source>
        <strain evidence="3">JCM 31696</strain>
    </source>
</reference>
<sequence>MTTAPSLVVAGSPDTARKLQSTGRFGAVFRVASATELRELSRNRRVRPPAAFMFSAEFEEDMPDAGVPALANGLAANGFTVVVHAFFSERGDVFDPRVVARTEPMTMSDLLEALGVPPADDSTVTPSGMPAGAAPDLLSEPPPESWMLTDEASAPGPTPASPDRKEEEEEESRSARNPQAPPPRYDETADGPADRDPTAREFTDALEPG</sequence>
<protein>
    <submittedName>
        <fullName evidence="2">Uncharacterized protein</fullName>
    </submittedName>
</protein>
<keyword evidence="3" id="KW-1185">Reference proteome</keyword>
<feature type="non-terminal residue" evidence="2">
    <location>
        <position position="209"/>
    </location>
</feature>
<proteinExistence type="predicted"/>
<comment type="caution">
    <text evidence="2">The sequence shown here is derived from an EMBL/GenBank/DDBJ whole genome shotgun (WGS) entry which is preliminary data.</text>
</comment>
<evidence type="ECO:0000256" key="1">
    <source>
        <dbReference type="SAM" id="MobiDB-lite"/>
    </source>
</evidence>
<gene>
    <name evidence="2" type="ORF">ACFQ07_25860</name>
</gene>